<sequence>MDVYSLQCSVFQSNLSQIVGQDTTMVLIYIYIISRKQIVSILLYHLVKCSVAVFNSKLCLKVVIGLRNVCLCISP</sequence>
<proteinExistence type="predicted"/>
<protein>
    <submittedName>
        <fullName evidence="1">Uncharacterized protein</fullName>
    </submittedName>
</protein>
<gene>
    <name evidence="1" type="ORF">LTRI10_LOCUS42075</name>
</gene>
<dbReference type="AlphaFoldDB" id="A0AAV2FUM3"/>
<accession>A0AAV2FUM3</accession>
<evidence type="ECO:0000313" key="1">
    <source>
        <dbReference type="EMBL" id="CAL1402046.1"/>
    </source>
</evidence>
<evidence type="ECO:0000313" key="2">
    <source>
        <dbReference type="Proteomes" id="UP001497516"/>
    </source>
</evidence>
<dbReference type="EMBL" id="OZ034820">
    <property type="protein sequence ID" value="CAL1402046.1"/>
    <property type="molecule type" value="Genomic_DNA"/>
</dbReference>
<dbReference type="Proteomes" id="UP001497516">
    <property type="component" value="Chromosome 7"/>
</dbReference>
<reference evidence="1 2" key="1">
    <citation type="submission" date="2024-04" db="EMBL/GenBank/DDBJ databases">
        <authorList>
            <person name="Fracassetti M."/>
        </authorList>
    </citation>
    <scope>NUCLEOTIDE SEQUENCE [LARGE SCALE GENOMIC DNA]</scope>
</reference>
<keyword evidence="2" id="KW-1185">Reference proteome</keyword>
<name>A0AAV2FUM3_9ROSI</name>
<organism evidence="1 2">
    <name type="scientific">Linum trigynum</name>
    <dbReference type="NCBI Taxonomy" id="586398"/>
    <lineage>
        <taxon>Eukaryota</taxon>
        <taxon>Viridiplantae</taxon>
        <taxon>Streptophyta</taxon>
        <taxon>Embryophyta</taxon>
        <taxon>Tracheophyta</taxon>
        <taxon>Spermatophyta</taxon>
        <taxon>Magnoliopsida</taxon>
        <taxon>eudicotyledons</taxon>
        <taxon>Gunneridae</taxon>
        <taxon>Pentapetalae</taxon>
        <taxon>rosids</taxon>
        <taxon>fabids</taxon>
        <taxon>Malpighiales</taxon>
        <taxon>Linaceae</taxon>
        <taxon>Linum</taxon>
    </lineage>
</organism>